<evidence type="ECO:0000256" key="1">
    <source>
        <dbReference type="ARBA" id="ARBA00026124"/>
    </source>
</evidence>
<evidence type="ECO:0000256" key="2">
    <source>
        <dbReference type="ARBA" id="ARBA00030331"/>
    </source>
</evidence>
<dbReference type="InterPro" id="IPR009080">
    <property type="entry name" value="tRNAsynth_Ia_anticodon-bd"/>
</dbReference>
<proteinExistence type="predicted"/>
<dbReference type="Gene3D" id="1.10.730.10">
    <property type="entry name" value="Isoleucyl-tRNA Synthetase, Domain 1"/>
    <property type="match status" value="1"/>
</dbReference>
<dbReference type="Pfam" id="PF19303">
    <property type="entry name" value="Anticodon_3"/>
    <property type="match status" value="1"/>
</dbReference>
<keyword evidence="5" id="KW-1185">Reference proteome</keyword>
<name>A0ABQ9F501_TEGGR</name>
<sequence>MSKSRGNVIDPLDRINQYTAEGLKLYLLAQGPFDDCNKADEYYKSYNINKAIDVIFDSLRWANTYFHENEPWKLVKMEEKKDHLNCVLHVAMETLRVCSILLQPVAPKFADKILNKLNIPSEQRHIKHTKSKIEFDMATGHKLGTGSANIMGRIKN</sequence>
<evidence type="ECO:0000259" key="3">
    <source>
        <dbReference type="Pfam" id="PF19303"/>
    </source>
</evidence>
<reference evidence="4 5" key="1">
    <citation type="submission" date="2022-12" db="EMBL/GenBank/DDBJ databases">
        <title>Chromosome-level genome of Tegillarca granosa.</title>
        <authorList>
            <person name="Kim J."/>
        </authorList>
    </citation>
    <scope>NUCLEOTIDE SEQUENCE [LARGE SCALE GENOMIC DNA]</scope>
    <source>
        <strain evidence="4">Teg-2019</strain>
        <tissue evidence="4">Adductor muscle</tissue>
    </source>
</reference>
<organism evidence="4 5">
    <name type="scientific">Tegillarca granosa</name>
    <name type="common">Malaysian cockle</name>
    <name type="synonym">Anadara granosa</name>
    <dbReference type="NCBI Taxonomy" id="220873"/>
    <lineage>
        <taxon>Eukaryota</taxon>
        <taxon>Metazoa</taxon>
        <taxon>Spiralia</taxon>
        <taxon>Lophotrochozoa</taxon>
        <taxon>Mollusca</taxon>
        <taxon>Bivalvia</taxon>
        <taxon>Autobranchia</taxon>
        <taxon>Pteriomorphia</taxon>
        <taxon>Arcoida</taxon>
        <taxon>Arcoidea</taxon>
        <taxon>Arcidae</taxon>
        <taxon>Tegillarca</taxon>
    </lineage>
</organism>
<accession>A0ABQ9F501</accession>
<protein>
    <recommendedName>
        <fullName evidence="1">Methionine--tRNA ligase, mitochondrial</fullName>
    </recommendedName>
    <alternativeName>
        <fullName evidence="2">Mitochondrial methionyl-tRNA synthetase</fullName>
    </alternativeName>
</protein>
<dbReference type="EMBL" id="JARBDR010000640">
    <property type="protein sequence ID" value="KAJ8310665.1"/>
    <property type="molecule type" value="Genomic_DNA"/>
</dbReference>
<comment type="caution">
    <text evidence="4">The sequence shown here is derived from an EMBL/GenBank/DDBJ whole genome shotgun (WGS) entry which is preliminary data.</text>
</comment>
<dbReference type="Proteomes" id="UP001217089">
    <property type="component" value="Unassembled WGS sequence"/>
</dbReference>
<dbReference type="PANTHER" id="PTHR43326:SF1">
    <property type="entry name" value="METHIONINE--TRNA LIGASE, MITOCHONDRIAL"/>
    <property type="match status" value="1"/>
</dbReference>
<dbReference type="PANTHER" id="PTHR43326">
    <property type="entry name" value="METHIONYL-TRNA SYNTHETASE"/>
    <property type="match status" value="1"/>
</dbReference>
<dbReference type="SUPFAM" id="SSF52374">
    <property type="entry name" value="Nucleotidylyl transferase"/>
    <property type="match status" value="1"/>
</dbReference>
<evidence type="ECO:0000313" key="4">
    <source>
        <dbReference type="EMBL" id="KAJ8310665.1"/>
    </source>
</evidence>
<dbReference type="InterPro" id="IPR023457">
    <property type="entry name" value="Met-tRNA_synth_2"/>
</dbReference>
<evidence type="ECO:0000313" key="5">
    <source>
        <dbReference type="Proteomes" id="UP001217089"/>
    </source>
</evidence>
<dbReference type="SUPFAM" id="SSF47323">
    <property type="entry name" value="Anticodon-binding domain of a subclass of class I aminoacyl-tRNA synthetases"/>
    <property type="match status" value="1"/>
</dbReference>
<dbReference type="InterPro" id="IPR041872">
    <property type="entry name" value="Anticodon_Met"/>
</dbReference>
<gene>
    <name evidence="4" type="ORF">KUTeg_012530</name>
</gene>
<feature type="domain" description="Methionyl-tRNA synthetase anticodon-binding" evidence="3">
    <location>
        <begin position="42"/>
        <end position="143"/>
    </location>
</feature>